<dbReference type="GO" id="GO:0005525">
    <property type="term" value="F:GTP binding"/>
    <property type="evidence" value="ECO:0007669"/>
    <property type="project" value="UniProtKB-KW"/>
</dbReference>
<dbReference type="OrthoDB" id="10020961at2759"/>
<reference evidence="16 17" key="1">
    <citation type="submission" date="2020-02" db="EMBL/GenBank/DDBJ databases">
        <authorList>
            <person name="Ferguson B K."/>
        </authorList>
    </citation>
    <scope>NUCLEOTIDE SEQUENCE [LARGE SCALE GENOMIC DNA]</scope>
</reference>
<keyword evidence="12" id="KW-0342">GTP-binding</keyword>
<dbReference type="FunFam" id="3.40.50.300:FF:000553">
    <property type="entry name" value="Mitochondrial Rho GTPase"/>
    <property type="match status" value="1"/>
</dbReference>
<dbReference type="PANTHER" id="PTHR24072">
    <property type="entry name" value="RHO FAMILY GTPASE"/>
    <property type="match status" value="1"/>
</dbReference>
<evidence type="ECO:0000256" key="9">
    <source>
        <dbReference type="ARBA" id="ARBA00022837"/>
    </source>
</evidence>
<dbReference type="EMBL" id="CADCXU010020468">
    <property type="protein sequence ID" value="CAB0008476.1"/>
    <property type="molecule type" value="Genomic_DNA"/>
</dbReference>
<evidence type="ECO:0000256" key="8">
    <source>
        <dbReference type="ARBA" id="ARBA00022801"/>
    </source>
</evidence>
<feature type="domain" description="Miro" evidence="15">
    <location>
        <begin position="8"/>
        <end position="132"/>
    </location>
</feature>
<protein>
    <recommendedName>
        <fullName evidence="18">Mitochondrial Rho GTPase</fullName>
    </recommendedName>
</protein>
<dbReference type="Pfam" id="PF08356">
    <property type="entry name" value="EF_assoc_2"/>
    <property type="match status" value="1"/>
</dbReference>
<evidence type="ECO:0000256" key="13">
    <source>
        <dbReference type="ARBA" id="ARBA00023136"/>
    </source>
</evidence>
<evidence type="ECO:0000256" key="6">
    <source>
        <dbReference type="ARBA" id="ARBA00022741"/>
    </source>
</evidence>
<organism evidence="16 17">
    <name type="scientific">Nesidiocoris tenuis</name>
    <dbReference type="NCBI Taxonomy" id="355587"/>
    <lineage>
        <taxon>Eukaryota</taxon>
        <taxon>Metazoa</taxon>
        <taxon>Ecdysozoa</taxon>
        <taxon>Arthropoda</taxon>
        <taxon>Hexapoda</taxon>
        <taxon>Insecta</taxon>
        <taxon>Pterygota</taxon>
        <taxon>Neoptera</taxon>
        <taxon>Paraneoptera</taxon>
        <taxon>Hemiptera</taxon>
        <taxon>Heteroptera</taxon>
        <taxon>Panheteroptera</taxon>
        <taxon>Cimicomorpha</taxon>
        <taxon>Miridae</taxon>
        <taxon>Dicyphina</taxon>
        <taxon>Nesidiocoris</taxon>
    </lineage>
</organism>
<keyword evidence="17" id="KW-1185">Reference proteome</keyword>
<dbReference type="PROSITE" id="PS51419">
    <property type="entry name" value="RAB"/>
    <property type="match status" value="1"/>
</dbReference>
<comment type="subcellular location">
    <subcellularLocation>
        <location evidence="1">Mitochondrion outer membrane</location>
        <topology evidence="1">Single-pass type IV membrane protein</topology>
    </subcellularLocation>
</comment>
<dbReference type="GO" id="GO:0003006">
    <property type="term" value="P:developmental process involved in reproduction"/>
    <property type="evidence" value="ECO:0007669"/>
    <property type="project" value="UniProtKB-ARBA"/>
</dbReference>
<evidence type="ECO:0000256" key="12">
    <source>
        <dbReference type="ARBA" id="ARBA00023134"/>
    </source>
</evidence>
<evidence type="ECO:0000256" key="3">
    <source>
        <dbReference type="ARBA" id="ARBA00022692"/>
    </source>
</evidence>
<keyword evidence="11" id="KW-0496">Mitochondrion</keyword>
<sequence length="642" mass="73006">MVVRGTLRKNVRILLLGDRGVGKTSLILSLVSEEFPEDVPYRAEEITIPPDVTPELVPTHIVDYSAQDQTEDQLLDEVRRAHVICLVYSVASERTLMNITSHWLPMLREAVPHSRCPIILVGNKVDLTEESTVSCSAKTLKNISEMFYYAQKAVLHPTAPIYLADRLDICDLDNDGLLNDYELSAFQKRCFDMPLRPEAMEDVKEVLRRNISYGVSPNNCITLQGFLYLHCLFIQRGRSHTTWTVLRKFGYNDQLILAKDFLCPPLKVPSGSSIELSHKGQQFFSKLFLRFDKDRDGALNPVELHQLFATCKKPAWGNEMKNLVPTNEKEWITKAGFLCFWVYTTSTDVQTTFEYLAFLGYPINECENQLSAIQVTREKKLDILKKQSTRNVYHCHVIGMHGVGKSVITRRILGHTVERIEEDPRDKLQRCVNITHVYGQEKFLIMKEIEVRNVSEPLTPSDAKCDVACLVYDCTNPKSFEYVARIYLKYFEDGRIPVLFVGSKGDLTEVKQDYLLQPSAFCDAHRLASPHKFSAYSDTYRDVYQKLATMAAFPRFHAAWILFYRHASHLTELSLLSGDSLLMKAGIGLAIVAALGIVVSKLLKNDSLSIIQELTFWVIFWSFWKNSGDASLSPPSDCIGSM</sequence>
<dbReference type="PROSITE" id="PS50222">
    <property type="entry name" value="EF_HAND_2"/>
    <property type="match status" value="1"/>
</dbReference>
<evidence type="ECO:0000256" key="11">
    <source>
        <dbReference type="ARBA" id="ARBA00023128"/>
    </source>
</evidence>
<evidence type="ECO:0000259" key="15">
    <source>
        <dbReference type="PROSITE" id="PS51423"/>
    </source>
</evidence>
<dbReference type="Gene3D" id="1.10.238.10">
    <property type="entry name" value="EF-hand"/>
    <property type="match status" value="2"/>
</dbReference>
<evidence type="ECO:0000259" key="14">
    <source>
        <dbReference type="PROSITE" id="PS50222"/>
    </source>
</evidence>
<dbReference type="SUPFAM" id="SSF47473">
    <property type="entry name" value="EF-hand"/>
    <property type="match status" value="1"/>
</dbReference>
<dbReference type="GO" id="GO:0035099">
    <property type="term" value="P:hemocyte migration"/>
    <property type="evidence" value="ECO:0007669"/>
    <property type="project" value="UniProtKB-ARBA"/>
</dbReference>
<keyword evidence="8" id="KW-0378">Hydrolase</keyword>
<dbReference type="SMART" id="SM00174">
    <property type="entry name" value="RHO"/>
    <property type="match status" value="1"/>
</dbReference>
<dbReference type="SUPFAM" id="SSF52540">
    <property type="entry name" value="P-loop containing nucleoside triphosphate hydrolases"/>
    <property type="match status" value="2"/>
</dbReference>
<dbReference type="Pfam" id="PF08355">
    <property type="entry name" value="EF_assoc_1"/>
    <property type="match status" value="1"/>
</dbReference>
<keyword evidence="5" id="KW-0677">Repeat</keyword>
<dbReference type="InterPro" id="IPR001806">
    <property type="entry name" value="Small_GTPase"/>
</dbReference>
<dbReference type="InterPro" id="IPR002048">
    <property type="entry name" value="EF_hand_dom"/>
</dbReference>
<dbReference type="GO" id="GO:0035006">
    <property type="term" value="P:melanization defense response"/>
    <property type="evidence" value="ECO:0007669"/>
    <property type="project" value="UniProtKB-ARBA"/>
</dbReference>
<evidence type="ECO:0000256" key="5">
    <source>
        <dbReference type="ARBA" id="ARBA00022737"/>
    </source>
</evidence>
<dbReference type="Gene3D" id="3.40.50.300">
    <property type="entry name" value="P-loop containing nucleotide triphosphate hydrolases"/>
    <property type="match status" value="2"/>
</dbReference>
<evidence type="ECO:0000256" key="4">
    <source>
        <dbReference type="ARBA" id="ARBA00022723"/>
    </source>
</evidence>
<evidence type="ECO:0000256" key="10">
    <source>
        <dbReference type="ARBA" id="ARBA00022989"/>
    </source>
</evidence>
<proteinExistence type="inferred from homology"/>
<keyword evidence="7" id="KW-1000">Mitochondrion outer membrane</keyword>
<dbReference type="PRINTS" id="PR00449">
    <property type="entry name" value="RASTRNSFRMNG"/>
</dbReference>
<keyword evidence="13" id="KW-0472">Membrane</keyword>
<dbReference type="FunFam" id="3.40.50.300:FF:000170">
    <property type="entry name" value="Mitochondrial Rho GTPase"/>
    <property type="match status" value="1"/>
</dbReference>
<dbReference type="InterPro" id="IPR020860">
    <property type="entry name" value="MIRO_dom"/>
</dbReference>
<dbReference type="GO" id="GO:0001667">
    <property type="term" value="P:ameboidal-type cell migration"/>
    <property type="evidence" value="ECO:0007669"/>
    <property type="project" value="UniProtKB-ARBA"/>
</dbReference>
<evidence type="ECO:0000313" key="16">
    <source>
        <dbReference type="EMBL" id="CAB0008476.1"/>
    </source>
</evidence>
<keyword evidence="9" id="KW-0106">Calcium</keyword>
<dbReference type="GO" id="GO:0003924">
    <property type="term" value="F:GTPase activity"/>
    <property type="evidence" value="ECO:0007669"/>
    <property type="project" value="InterPro"/>
</dbReference>
<keyword evidence="4" id="KW-0479">Metal-binding</keyword>
<evidence type="ECO:0000256" key="2">
    <source>
        <dbReference type="ARBA" id="ARBA00007981"/>
    </source>
</evidence>
<dbReference type="PROSITE" id="PS51423">
    <property type="entry name" value="MIRO"/>
    <property type="match status" value="2"/>
</dbReference>
<dbReference type="InterPro" id="IPR013566">
    <property type="entry name" value="EF_hand_assoc_1"/>
</dbReference>
<evidence type="ECO:0008006" key="18">
    <source>
        <dbReference type="Google" id="ProtNLM"/>
    </source>
</evidence>
<dbReference type="Proteomes" id="UP000479000">
    <property type="component" value="Unassembled WGS sequence"/>
</dbReference>
<dbReference type="GO" id="GO:0005741">
    <property type="term" value="C:mitochondrial outer membrane"/>
    <property type="evidence" value="ECO:0007669"/>
    <property type="project" value="UniProtKB-SubCell"/>
</dbReference>
<evidence type="ECO:0000313" key="17">
    <source>
        <dbReference type="Proteomes" id="UP000479000"/>
    </source>
</evidence>
<dbReference type="InterPro" id="IPR003578">
    <property type="entry name" value="Small_GTPase_Rho"/>
</dbReference>
<dbReference type="SMART" id="SM00175">
    <property type="entry name" value="RAB"/>
    <property type="match status" value="1"/>
</dbReference>
<dbReference type="PIRSF" id="PIRSF037488">
    <property type="entry name" value="Mt_Rho_GTPase"/>
    <property type="match status" value="1"/>
</dbReference>
<gene>
    <name evidence="16" type="ORF">NTEN_LOCUS13722</name>
</gene>
<dbReference type="GO" id="GO:0005509">
    <property type="term" value="F:calcium ion binding"/>
    <property type="evidence" value="ECO:0007669"/>
    <property type="project" value="InterPro"/>
</dbReference>
<dbReference type="GO" id="GO:0007264">
    <property type="term" value="P:small GTPase-mediated signal transduction"/>
    <property type="evidence" value="ECO:0007669"/>
    <property type="project" value="InterPro"/>
</dbReference>
<name>A0A6H5GZ57_9HEMI</name>
<dbReference type="InterPro" id="IPR011992">
    <property type="entry name" value="EF-hand-dom_pair"/>
</dbReference>
<keyword evidence="3" id="KW-0812">Transmembrane</keyword>
<dbReference type="SMART" id="SM00173">
    <property type="entry name" value="RAS"/>
    <property type="match status" value="1"/>
</dbReference>
<dbReference type="InterPro" id="IPR027417">
    <property type="entry name" value="P-loop_NTPase"/>
</dbReference>
<evidence type="ECO:0000256" key="1">
    <source>
        <dbReference type="ARBA" id="ARBA00004200"/>
    </source>
</evidence>
<dbReference type="Pfam" id="PF00071">
    <property type="entry name" value="Ras"/>
    <property type="match status" value="1"/>
</dbReference>
<dbReference type="AlphaFoldDB" id="A0A6H5GZ57"/>
<keyword evidence="10" id="KW-1133">Transmembrane helix</keyword>
<dbReference type="InterPro" id="IPR021181">
    <property type="entry name" value="Miro"/>
</dbReference>
<dbReference type="GO" id="GO:0022412">
    <property type="term" value="P:cellular process involved in reproduction in multicellular organism"/>
    <property type="evidence" value="ECO:0007669"/>
    <property type="project" value="UniProtKB-ARBA"/>
</dbReference>
<accession>A0A6H5GZ57</accession>
<feature type="domain" description="EF-hand" evidence="14">
    <location>
        <begin position="279"/>
        <end position="314"/>
    </location>
</feature>
<evidence type="ECO:0000256" key="7">
    <source>
        <dbReference type="ARBA" id="ARBA00022787"/>
    </source>
</evidence>
<comment type="similarity">
    <text evidence="2">Belongs to the mitochondrial Rho GTPase family.</text>
</comment>
<dbReference type="InterPro" id="IPR013567">
    <property type="entry name" value="EF_hand_assoc_2"/>
</dbReference>
<feature type="non-terminal residue" evidence="16">
    <location>
        <position position="642"/>
    </location>
</feature>
<feature type="domain" description="Miro" evidence="15">
    <location>
        <begin position="390"/>
        <end position="553"/>
    </location>
</feature>
<keyword evidence="6" id="KW-0547">Nucleotide-binding</keyword>
<dbReference type="InterPro" id="IPR018247">
    <property type="entry name" value="EF_Hand_1_Ca_BS"/>
</dbReference>
<dbReference type="GO" id="GO:0007005">
    <property type="term" value="P:mitochondrion organization"/>
    <property type="evidence" value="ECO:0007669"/>
    <property type="project" value="InterPro"/>
</dbReference>
<dbReference type="FunFam" id="1.10.238.10:FF:000011">
    <property type="entry name" value="Mitochondrial Rho GTPase"/>
    <property type="match status" value="1"/>
</dbReference>
<dbReference type="PROSITE" id="PS00018">
    <property type="entry name" value="EF_HAND_1"/>
    <property type="match status" value="2"/>
</dbReference>